<dbReference type="InterPro" id="IPR022346">
    <property type="entry name" value="T2SS_GspH"/>
</dbReference>
<keyword evidence="6" id="KW-0997">Cell inner membrane</keyword>
<dbReference type="NCBIfam" id="TIGR02532">
    <property type="entry name" value="IV_pilin_GFxxxE"/>
    <property type="match status" value="1"/>
</dbReference>
<dbReference type="GO" id="GO:0015628">
    <property type="term" value="P:protein secretion by the type II secretion system"/>
    <property type="evidence" value="ECO:0007669"/>
    <property type="project" value="InterPro"/>
</dbReference>
<keyword evidence="8 10" id="KW-1133">Transmembrane helix</keyword>
<dbReference type="EMBL" id="CABP01000056">
    <property type="protein sequence ID" value="CBI04301.1"/>
    <property type="molecule type" value="Genomic_DNA"/>
</dbReference>
<name>E6QAS5_9ZZZZ</name>
<evidence type="ECO:0000256" key="8">
    <source>
        <dbReference type="ARBA" id="ARBA00022989"/>
    </source>
</evidence>
<keyword evidence="4" id="KW-1003">Cell membrane</keyword>
<feature type="transmembrane region" description="Helical" evidence="10">
    <location>
        <begin position="431"/>
        <end position="454"/>
    </location>
</feature>
<keyword evidence="9 10" id="KW-0472">Membrane</keyword>
<evidence type="ECO:0000259" key="12">
    <source>
        <dbReference type="Pfam" id="PF12019"/>
    </source>
</evidence>
<gene>
    <name evidence="13" type="ORF">CARN5_2298</name>
</gene>
<dbReference type="InterPro" id="IPR003004">
    <property type="entry name" value="GspF/PilC"/>
</dbReference>
<dbReference type="InterPro" id="IPR045584">
    <property type="entry name" value="Pilin-like"/>
</dbReference>
<evidence type="ECO:0000256" key="4">
    <source>
        <dbReference type="ARBA" id="ARBA00022475"/>
    </source>
</evidence>
<dbReference type="InterPro" id="IPR042094">
    <property type="entry name" value="T2SS_GspF_sf"/>
</dbReference>
<evidence type="ECO:0000256" key="1">
    <source>
        <dbReference type="ARBA" id="ARBA00004377"/>
    </source>
</evidence>
<keyword evidence="7 10" id="KW-0812">Transmembrane</keyword>
<evidence type="ECO:0000256" key="3">
    <source>
        <dbReference type="ARBA" id="ARBA00005745"/>
    </source>
</evidence>
<dbReference type="PRINTS" id="PR00812">
    <property type="entry name" value="BCTERIALGSPF"/>
</dbReference>
<dbReference type="InterPro" id="IPR018076">
    <property type="entry name" value="T2SS_GspF_dom"/>
</dbReference>
<keyword evidence="5" id="KW-0488">Methylation</keyword>
<evidence type="ECO:0000256" key="2">
    <source>
        <dbReference type="ARBA" id="ARBA00004429"/>
    </source>
</evidence>
<feature type="domain" description="Type II secretion system protein GspF" evidence="11">
    <location>
        <begin position="285"/>
        <end position="407"/>
    </location>
</feature>
<dbReference type="GO" id="GO:0005886">
    <property type="term" value="C:plasma membrane"/>
    <property type="evidence" value="ECO:0007669"/>
    <property type="project" value="UniProtKB-SubCell"/>
</dbReference>
<evidence type="ECO:0000256" key="7">
    <source>
        <dbReference type="ARBA" id="ARBA00022692"/>
    </source>
</evidence>
<feature type="transmembrane region" description="Helical" evidence="10">
    <location>
        <begin position="181"/>
        <end position="202"/>
    </location>
</feature>
<evidence type="ECO:0000256" key="5">
    <source>
        <dbReference type="ARBA" id="ARBA00022481"/>
    </source>
</evidence>
<dbReference type="Pfam" id="PF12019">
    <property type="entry name" value="GspH"/>
    <property type="match status" value="1"/>
</dbReference>
<evidence type="ECO:0000256" key="9">
    <source>
        <dbReference type="ARBA" id="ARBA00023136"/>
    </source>
</evidence>
<dbReference type="GO" id="GO:0015627">
    <property type="term" value="C:type II protein secretion system complex"/>
    <property type="evidence" value="ECO:0007669"/>
    <property type="project" value="InterPro"/>
</dbReference>
<sequence>MATALGKDKKSALREAKTYDFTWEATSPGGSEKKKGEMNAVSANAVRSNLRRMGLMPTVVRKAPQPLFGEKGVKEAQLVVMVRQLSTMINAGVPIVQSFELLVSATSGAGMKKLLKGILKHLKEGESLSQAMAHFPKYFDRLFVSLVAAGEQGGILDTILLRLAEYREKTLALNKKVKSAMFYPAAIITVMVVVVVILMIFVIPVFSQLFSSFGATLPLLTQVVINISDWMKSHWYIVVLVPIASVWLFIYAYKRNLSFKTVIDRFSLKIPVLGDILLKGAVARFMRTLSTMQGAGVPIMEALGTLSKVSGNVIIERSVLAARDDVATGGRITTQLKADGVFPIMATQMLAIGEETGAIEVMSGKVADFYENEVEEAVSRLSTLMEPMIMVVLGIIVGTLVVAMYLPIFKMGAVVTHGGEGGERDLSLTDAVGFTLIELMITIAVLAIILAVAIPDVSIWMVRARIQAAAGNLQQDINWAKGYAIRSGYPVNVSVQGGGGGACAWTISPTATGVLQNVPGMTPVQYASQYQNIPCTVLTGGTFSVTPTGMVQNPAGTITSANIEFQAGGNNPAKYGYWLIQVGGRR</sequence>
<organism evidence="13">
    <name type="scientific">mine drainage metagenome</name>
    <dbReference type="NCBI Taxonomy" id="410659"/>
    <lineage>
        <taxon>unclassified sequences</taxon>
        <taxon>metagenomes</taxon>
        <taxon>ecological metagenomes</taxon>
    </lineage>
</organism>
<accession>E6QAS5</accession>
<evidence type="ECO:0000259" key="11">
    <source>
        <dbReference type="Pfam" id="PF00482"/>
    </source>
</evidence>
<evidence type="ECO:0000256" key="6">
    <source>
        <dbReference type="ARBA" id="ARBA00022519"/>
    </source>
</evidence>
<feature type="domain" description="Type II secretion system protein GspF" evidence="11">
    <location>
        <begin position="82"/>
        <end position="204"/>
    </location>
</feature>
<dbReference type="PANTHER" id="PTHR30012:SF7">
    <property type="entry name" value="PROTEIN TRANSPORT PROTEIN HOFC HOMOLOG"/>
    <property type="match status" value="1"/>
</dbReference>
<reference evidence="13" key="1">
    <citation type="submission" date="2009-10" db="EMBL/GenBank/DDBJ databases">
        <title>Diversity of trophic interactions inside an arsenic-rich microbial ecosystem.</title>
        <authorList>
            <person name="Bertin P.N."/>
            <person name="Heinrich-Salmeron A."/>
            <person name="Pelletier E."/>
            <person name="Goulhen-Chollet F."/>
            <person name="Arsene-Ploetze F."/>
            <person name="Gallien S."/>
            <person name="Calteau A."/>
            <person name="Vallenet D."/>
            <person name="Casiot C."/>
            <person name="Chane-Woon-Ming B."/>
            <person name="Giloteaux L."/>
            <person name="Barakat M."/>
            <person name="Bonnefoy V."/>
            <person name="Bruneel O."/>
            <person name="Chandler M."/>
            <person name="Cleiss J."/>
            <person name="Duran R."/>
            <person name="Elbaz-Poulichet F."/>
            <person name="Fonknechten N."/>
            <person name="Lauga B."/>
            <person name="Mornico D."/>
            <person name="Ortet P."/>
            <person name="Schaeffer C."/>
            <person name="Siguier P."/>
            <person name="Alexander Thil Smith A."/>
            <person name="Van Dorsselaer A."/>
            <person name="Weissenbach J."/>
            <person name="Medigue C."/>
            <person name="Le Paslier D."/>
        </authorList>
    </citation>
    <scope>NUCLEOTIDE SEQUENCE</scope>
</reference>
<dbReference type="AlphaFoldDB" id="E6QAS5"/>
<dbReference type="Pfam" id="PF00482">
    <property type="entry name" value="T2SSF"/>
    <property type="match status" value="2"/>
</dbReference>
<dbReference type="FunFam" id="1.20.81.30:FF:000001">
    <property type="entry name" value="Type II secretion system protein F"/>
    <property type="match status" value="2"/>
</dbReference>
<comment type="subcellular location">
    <subcellularLocation>
        <location evidence="2">Cell inner membrane</location>
        <topology evidence="2">Multi-pass membrane protein</topology>
    </subcellularLocation>
    <subcellularLocation>
        <location evidence="1">Cell inner membrane</location>
        <topology evidence="1">Single-pass membrane protein</topology>
    </subcellularLocation>
</comment>
<feature type="transmembrane region" description="Helical" evidence="10">
    <location>
        <begin position="389"/>
        <end position="411"/>
    </location>
</feature>
<evidence type="ECO:0000256" key="10">
    <source>
        <dbReference type="SAM" id="Phobius"/>
    </source>
</evidence>
<feature type="transmembrane region" description="Helical" evidence="10">
    <location>
        <begin position="234"/>
        <end position="253"/>
    </location>
</feature>
<protein>
    <submittedName>
        <fullName evidence="13">Type 4 fimbrial assembly protein (Modular protein)</fullName>
    </submittedName>
</protein>
<dbReference type="InterPro" id="IPR012902">
    <property type="entry name" value="N_methyl_site"/>
</dbReference>
<comment type="similarity">
    <text evidence="3">Belongs to the GSP F family.</text>
</comment>
<evidence type="ECO:0000313" key="13">
    <source>
        <dbReference type="EMBL" id="CBI04301.1"/>
    </source>
</evidence>
<proteinExistence type="inferred from homology"/>
<comment type="caution">
    <text evidence="13">The sequence shown here is derived from an EMBL/GenBank/DDBJ whole genome shotgun (WGS) entry which is preliminary data.</text>
</comment>
<feature type="domain" description="General secretion pathway GspH" evidence="12">
    <location>
        <begin position="469"/>
        <end position="561"/>
    </location>
</feature>
<dbReference type="Gene3D" id="3.30.700.10">
    <property type="entry name" value="Glycoprotein, Type 4 Pilin"/>
    <property type="match status" value="1"/>
</dbReference>
<dbReference type="SUPFAM" id="SSF54523">
    <property type="entry name" value="Pili subunits"/>
    <property type="match status" value="1"/>
</dbReference>
<dbReference type="Gene3D" id="1.20.81.30">
    <property type="entry name" value="Type II secretion system (T2SS), domain F"/>
    <property type="match status" value="2"/>
</dbReference>
<dbReference type="PANTHER" id="PTHR30012">
    <property type="entry name" value="GENERAL SECRETION PATHWAY PROTEIN"/>
    <property type="match status" value="1"/>
</dbReference>